<dbReference type="PROSITE" id="PS50088">
    <property type="entry name" value="ANK_REPEAT"/>
    <property type="match status" value="1"/>
</dbReference>
<dbReference type="PANTHER" id="PTHR24118:SF99">
    <property type="entry name" value="POTE ANKYRIN DOMAIN FAMILY MEMBER 3C-RELATED"/>
    <property type="match status" value="1"/>
</dbReference>
<keyword evidence="3" id="KW-1185">Reference proteome</keyword>
<dbReference type="Pfam" id="PF00023">
    <property type="entry name" value="Ank"/>
    <property type="match status" value="1"/>
</dbReference>
<dbReference type="SMR" id="A0A7M7HDH3"/>
<organism evidence="2 3">
    <name type="scientific">Nasonia vitripennis</name>
    <name type="common">Parasitic wasp</name>
    <dbReference type="NCBI Taxonomy" id="7425"/>
    <lineage>
        <taxon>Eukaryota</taxon>
        <taxon>Metazoa</taxon>
        <taxon>Ecdysozoa</taxon>
        <taxon>Arthropoda</taxon>
        <taxon>Hexapoda</taxon>
        <taxon>Insecta</taxon>
        <taxon>Pterygota</taxon>
        <taxon>Neoptera</taxon>
        <taxon>Endopterygota</taxon>
        <taxon>Hymenoptera</taxon>
        <taxon>Apocrita</taxon>
        <taxon>Proctotrupomorpha</taxon>
        <taxon>Chalcidoidea</taxon>
        <taxon>Pteromalidae</taxon>
        <taxon>Pteromalinae</taxon>
        <taxon>Nasonia</taxon>
    </lineage>
</organism>
<dbReference type="Proteomes" id="UP000002358">
    <property type="component" value="Chromosome 2"/>
</dbReference>
<dbReference type="EnsemblMetazoa" id="XM_008218159">
    <property type="protein sequence ID" value="XP_008216381"/>
    <property type="gene ID" value="LOC103317920"/>
</dbReference>
<evidence type="ECO:0000313" key="3">
    <source>
        <dbReference type="Proteomes" id="UP000002358"/>
    </source>
</evidence>
<name>A0A7M7HDH3_NASVI</name>
<dbReference type="GeneID" id="103317920"/>
<dbReference type="PROSITE" id="PS51257">
    <property type="entry name" value="PROKAR_LIPOPROTEIN"/>
    <property type="match status" value="1"/>
</dbReference>
<dbReference type="PANTHER" id="PTHR24118">
    <property type="entry name" value="POTE ANKYRIN DOMAIN"/>
    <property type="match status" value="1"/>
</dbReference>
<dbReference type="Pfam" id="PF13637">
    <property type="entry name" value="Ank_4"/>
    <property type="match status" value="1"/>
</dbReference>
<dbReference type="Gene3D" id="1.25.40.20">
    <property type="entry name" value="Ankyrin repeat-containing domain"/>
    <property type="match status" value="1"/>
</dbReference>
<dbReference type="PROSITE" id="PS50297">
    <property type="entry name" value="ANK_REP_REGION"/>
    <property type="match status" value="1"/>
</dbReference>
<feature type="repeat" description="ANK" evidence="1">
    <location>
        <begin position="103"/>
        <end position="135"/>
    </location>
</feature>
<dbReference type="SMART" id="SM00248">
    <property type="entry name" value="ANK"/>
    <property type="match status" value="5"/>
</dbReference>
<accession>A0A7M7HDH3</accession>
<dbReference type="RefSeq" id="XP_008216381.1">
    <property type="nucleotide sequence ID" value="XM_008218159.1"/>
</dbReference>
<evidence type="ECO:0000313" key="2">
    <source>
        <dbReference type="EnsemblMetazoa" id="XP_008216381"/>
    </source>
</evidence>
<dbReference type="SUPFAM" id="SSF48403">
    <property type="entry name" value="Ankyrin repeat"/>
    <property type="match status" value="1"/>
</dbReference>
<dbReference type="KEGG" id="nvi:103317920"/>
<sequence>MVELLLKDGGLRINARLVDSDETFLHVAAITSCDSEVPVIRRLVRAGAVVSTPNIRTWSEHRHDWFRPFIECFDGKTFYGEDLRELVKMMLDADADINAKDNDEVSPIQCAVYTSDLELVTALIDAGADVNNRNCNDVTSQLQHRERLSTALHWAVQLNIDNSHKRMIRMLMEFGSNENHANENGETPFHYILQFGDIDMSNLFSRWRSITCPIETD</sequence>
<dbReference type="InterPro" id="IPR002110">
    <property type="entry name" value="Ankyrin_rpt"/>
</dbReference>
<reference evidence="2" key="1">
    <citation type="submission" date="2021-01" db="UniProtKB">
        <authorList>
            <consortium name="EnsemblMetazoa"/>
        </authorList>
    </citation>
    <scope>IDENTIFICATION</scope>
</reference>
<evidence type="ECO:0000256" key="1">
    <source>
        <dbReference type="PROSITE-ProRule" id="PRU00023"/>
    </source>
</evidence>
<protein>
    <submittedName>
        <fullName evidence="2">Uncharacterized protein</fullName>
    </submittedName>
</protein>
<keyword evidence="1" id="KW-0040">ANK repeat</keyword>
<dbReference type="OrthoDB" id="2384350at2759"/>
<dbReference type="InParanoid" id="A0A7M7HDH3"/>
<dbReference type="AlphaFoldDB" id="A0A7M7HDH3"/>
<proteinExistence type="predicted"/>
<dbReference type="InterPro" id="IPR036770">
    <property type="entry name" value="Ankyrin_rpt-contain_sf"/>
</dbReference>